<name>A0A0B7C2L9_9EUPU</name>
<sequence>QEFKFDLMKQNMAICPDGKFNCGVKHTNETQMNCFGLEATDQDLSSNLFDNEESCDILVIASDDDDEDV</sequence>
<organism evidence="1">
    <name type="scientific">Arion vulgaris</name>
    <dbReference type="NCBI Taxonomy" id="1028688"/>
    <lineage>
        <taxon>Eukaryota</taxon>
        <taxon>Metazoa</taxon>
        <taxon>Spiralia</taxon>
        <taxon>Lophotrochozoa</taxon>
        <taxon>Mollusca</taxon>
        <taxon>Gastropoda</taxon>
        <taxon>Heterobranchia</taxon>
        <taxon>Euthyneura</taxon>
        <taxon>Panpulmonata</taxon>
        <taxon>Eupulmonata</taxon>
        <taxon>Stylommatophora</taxon>
        <taxon>Helicina</taxon>
        <taxon>Arionoidea</taxon>
        <taxon>Arionidae</taxon>
        <taxon>Arion</taxon>
    </lineage>
</organism>
<proteinExistence type="predicted"/>
<feature type="non-terminal residue" evidence="1">
    <location>
        <position position="1"/>
    </location>
</feature>
<protein>
    <submittedName>
        <fullName evidence="1">Uncharacterized protein</fullName>
    </submittedName>
</protein>
<reference evidence="1" key="1">
    <citation type="submission" date="2014-12" db="EMBL/GenBank/DDBJ databases">
        <title>Insight into the proteome of Arion vulgaris.</title>
        <authorList>
            <person name="Aradska J."/>
            <person name="Bulat T."/>
            <person name="Smidak R."/>
            <person name="Sarate P."/>
            <person name="Gangsoo J."/>
            <person name="Sialana F."/>
            <person name="Bilban M."/>
            <person name="Lubec G."/>
        </authorList>
    </citation>
    <scope>NUCLEOTIDE SEQUENCE</scope>
    <source>
        <tissue evidence="1">Skin</tissue>
    </source>
</reference>
<evidence type="ECO:0000313" key="1">
    <source>
        <dbReference type="EMBL" id="CEK98690.1"/>
    </source>
</evidence>
<accession>A0A0B7C2L9</accession>
<feature type="non-terminal residue" evidence="1">
    <location>
        <position position="69"/>
    </location>
</feature>
<gene>
    <name evidence="1" type="primary">ORF219354</name>
</gene>
<dbReference type="AlphaFoldDB" id="A0A0B7C2L9"/>
<dbReference type="EMBL" id="HACG01051819">
    <property type="protein sequence ID" value="CEK98690.1"/>
    <property type="molecule type" value="Transcribed_RNA"/>
</dbReference>